<organism evidence="3 4">
    <name type="scientific">Solitalea agri</name>
    <dbReference type="NCBI Taxonomy" id="2953739"/>
    <lineage>
        <taxon>Bacteria</taxon>
        <taxon>Pseudomonadati</taxon>
        <taxon>Bacteroidota</taxon>
        <taxon>Sphingobacteriia</taxon>
        <taxon>Sphingobacteriales</taxon>
        <taxon>Sphingobacteriaceae</taxon>
        <taxon>Solitalea</taxon>
    </lineage>
</organism>
<dbReference type="AlphaFoldDB" id="A0A9X2JEU8"/>
<dbReference type="PANTHER" id="PTHR35532">
    <property type="entry name" value="SIMILAR TO POLYHYDROXYALKANOATE DEPOLYMERASE"/>
    <property type="match status" value="1"/>
</dbReference>
<protein>
    <submittedName>
        <fullName evidence="3">Carbohydrate-binding family 9-like protein</fullName>
    </submittedName>
</protein>
<dbReference type="Pfam" id="PF06452">
    <property type="entry name" value="CBM9_1"/>
    <property type="match status" value="1"/>
</dbReference>
<evidence type="ECO:0000256" key="1">
    <source>
        <dbReference type="SAM" id="SignalP"/>
    </source>
</evidence>
<feature type="signal peptide" evidence="1">
    <location>
        <begin position="1"/>
        <end position="21"/>
    </location>
</feature>
<comment type="caution">
    <text evidence="3">The sequence shown here is derived from an EMBL/GenBank/DDBJ whole genome shotgun (WGS) entry which is preliminary data.</text>
</comment>
<evidence type="ECO:0000313" key="4">
    <source>
        <dbReference type="Proteomes" id="UP001155182"/>
    </source>
</evidence>
<dbReference type="EMBL" id="JAMWYS010000028">
    <property type="protein sequence ID" value="MCO4292781.1"/>
    <property type="molecule type" value="Genomic_DNA"/>
</dbReference>
<dbReference type="Gene3D" id="2.60.40.1190">
    <property type="match status" value="1"/>
</dbReference>
<proteinExistence type="predicted"/>
<evidence type="ECO:0000259" key="2">
    <source>
        <dbReference type="Pfam" id="PF06452"/>
    </source>
</evidence>
<reference evidence="3" key="1">
    <citation type="submission" date="2022-06" db="EMBL/GenBank/DDBJ databases">
        <title>Solitalea sp. MAHUQ-68 isolated from rhizospheric soil.</title>
        <authorList>
            <person name="Huq M.A."/>
        </authorList>
    </citation>
    <scope>NUCLEOTIDE SEQUENCE</scope>
    <source>
        <strain evidence="3">MAHUQ-68</strain>
    </source>
</reference>
<accession>A0A9X2JEU8</accession>
<dbReference type="SUPFAM" id="SSF49344">
    <property type="entry name" value="CBD9-like"/>
    <property type="match status" value="1"/>
</dbReference>
<evidence type="ECO:0000313" key="3">
    <source>
        <dbReference type="EMBL" id="MCO4292781.1"/>
    </source>
</evidence>
<dbReference type="InterPro" id="IPR010502">
    <property type="entry name" value="Carb-bd_dom_fam9"/>
</dbReference>
<dbReference type="CDD" id="cd09620">
    <property type="entry name" value="CBM9_like_3"/>
    <property type="match status" value="1"/>
</dbReference>
<sequence length="270" mass="30801">MFPYNSLVLTICLFCSFCASSHTSSAQTQTPAKSSYFNCKKTNSAITVDGKADESAWENADWSDYFTDIEGKNKPAPFYTTRFKMLWSDQGLYIYAQLEEPQLQASLTKHDAIIFHDNDFEVFIDPGNDGLNYYEIEVNALNTVWDLKLDKAYSKGGRPDNNWTAAGLETAVALMGSLNNPTDVDNGWSVEMFIPWNSFKENQAPQLGESWKMNFSRVQWRFDTVDGSYLKRKDPKTGHSLPEYNWVWSPMGVVNMHIPEKWGAIKFVNE</sequence>
<dbReference type="PANTHER" id="PTHR35532:SF5">
    <property type="entry name" value="CARBOHYDRATE-BINDING DOMAIN-CONTAINING PROTEIN"/>
    <property type="match status" value="1"/>
</dbReference>
<dbReference type="Proteomes" id="UP001155182">
    <property type="component" value="Unassembled WGS sequence"/>
</dbReference>
<dbReference type="GO" id="GO:0030246">
    <property type="term" value="F:carbohydrate binding"/>
    <property type="evidence" value="ECO:0007669"/>
    <property type="project" value="InterPro"/>
</dbReference>
<dbReference type="GO" id="GO:0016052">
    <property type="term" value="P:carbohydrate catabolic process"/>
    <property type="evidence" value="ECO:0007669"/>
    <property type="project" value="InterPro"/>
</dbReference>
<feature type="chain" id="PRO_5040996520" evidence="1">
    <location>
        <begin position="22"/>
        <end position="270"/>
    </location>
</feature>
<dbReference type="RefSeq" id="WP_252587273.1">
    <property type="nucleotide sequence ID" value="NZ_JAMWYS010000028.1"/>
</dbReference>
<keyword evidence="4" id="KW-1185">Reference proteome</keyword>
<dbReference type="GO" id="GO:0004553">
    <property type="term" value="F:hydrolase activity, hydrolyzing O-glycosyl compounds"/>
    <property type="evidence" value="ECO:0007669"/>
    <property type="project" value="InterPro"/>
</dbReference>
<keyword evidence="1" id="KW-0732">Signal</keyword>
<feature type="domain" description="Carbohydrate-binding" evidence="2">
    <location>
        <begin position="48"/>
        <end position="210"/>
    </location>
</feature>
<gene>
    <name evidence="3" type="ORF">NF867_07900</name>
</gene>
<name>A0A9X2JEU8_9SPHI</name>